<organism evidence="6 7">
    <name type="scientific">Oceanihabitans sediminis</name>
    <dbReference type="NCBI Taxonomy" id="1812012"/>
    <lineage>
        <taxon>Bacteria</taxon>
        <taxon>Pseudomonadati</taxon>
        <taxon>Bacteroidota</taxon>
        <taxon>Flavobacteriia</taxon>
        <taxon>Flavobacteriales</taxon>
        <taxon>Flavobacteriaceae</taxon>
        <taxon>Oceanihabitans</taxon>
    </lineage>
</organism>
<gene>
    <name evidence="6" type="ORF">DU428_07065</name>
</gene>
<evidence type="ECO:0000259" key="5">
    <source>
        <dbReference type="PROSITE" id="PS51352"/>
    </source>
</evidence>
<dbReference type="AlphaFoldDB" id="A0A368P6Y8"/>
<dbReference type="CDD" id="cd02966">
    <property type="entry name" value="TlpA_like_family"/>
    <property type="match status" value="1"/>
</dbReference>
<accession>A0A368P6Y8</accession>
<evidence type="ECO:0000256" key="3">
    <source>
        <dbReference type="ARBA" id="ARBA00023157"/>
    </source>
</evidence>
<protein>
    <submittedName>
        <fullName evidence="6">AhpC/TSA family protein</fullName>
    </submittedName>
</protein>
<dbReference type="GO" id="GO:0017004">
    <property type="term" value="P:cytochrome complex assembly"/>
    <property type="evidence" value="ECO:0007669"/>
    <property type="project" value="UniProtKB-KW"/>
</dbReference>
<proteinExistence type="predicted"/>
<dbReference type="PANTHER" id="PTHR42852">
    <property type="entry name" value="THIOL:DISULFIDE INTERCHANGE PROTEIN DSBE"/>
    <property type="match status" value="1"/>
</dbReference>
<comment type="subcellular location">
    <subcellularLocation>
        <location evidence="1">Cell envelope</location>
    </subcellularLocation>
</comment>
<dbReference type="InterPro" id="IPR013766">
    <property type="entry name" value="Thioredoxin_domain"/>
</dbReference>
<reference evidence="6 7" key="1">
    <citation type="submission" date="2018-07" db="EMBL/GenBank/DDBJ databases">
        <title>Oceanihabitans testaceum sp. nov., isolated from marine sediment.</title>
        <authorList>
            <person name="Li C.-M."/>
        </authorList>
    </citation>
    <scope>NUCLEOTIDE SEQUENCE [LARGE SCALE GENOMIC DNA]</scope>
    <source>
        <strain evidence="6 7">S9-10</strain>
    </source>
</reference>
<dbReference type="InterPro" id="IPR050553">
    <property type="entry name" value="Thioredoxin_ResA/DsbE_sf"/>
</dbReference>
<dbReference type="OrthoDB" id="1098640at2"/>
<dbReference type="InterPro" id="IPR017937">
    <property type="entry name" value="Thioredoxin_CS"/>
</dbReference>
<feature type="domain" description="Thioredoxin" evidence="5">
    <location>
        <begin position="230"/>
        <end position="374"/>
    </location>
</feature>
<dbReference type="Gene3D" id="3.40.30.10">
    <property type="entry name" value="Glutaredoxin"/>
    <property type="match status" value="1"/>
</dbReference>
<comment type="caution">
    <text evidence="6">The sequence shown here is derived from an EMBL/GenBank/DDBJ whole genome shotgun (WGS) entry which is preliminary data.</text>
</comment>
<keyword evidence="3" id="KW-1015">Disulfide bond</keyword>
<dbReference type="EMBL" id="QPIG01000002">
    <property type="protein sequence ID" value="RCU57549.1"/>
    <property type="molecule type" value="Genomic_DNA"/>
</dbReference>
<dbReference type="Pfam" id="PF14289">
    <property type="entry name" value="DUF4369"/>
    <property type="match status" value="1"/>
</dbReference>
<dbReference type="PROSITE" id="PS00194">
    <property type="entry name" value="THIOREDOXIN_1"/>
    <property type="match status" value="1"/>
</dbReference>
<keyword evidence="2" id="KW-0201">Cytochrome c-type biogenesis</keyword>
<evidence type="ECO:0000313" key="6">
    <source>
        <dbReference type="EMBL" id="RCU57549.1"/>
    </source>
</evidence>
<dbReference type="Proteomes" id="UP000252249">
    <property type="component" value="Unassembled WGS sequence"/>
</dbReference>
<dbReference type="PROSITE" id="PS51352">
    <property type="entry name" value="THIOREDOXIN_2"/>
    <property type="match status" value="1"/>
</dbReference>
<evidence type="ECO:0000256" key="1">
    <source>
        <dbReference type="ARBA" id="ARBA00004196"/>
    </source>
</evidence>
<dbReference type="GO" id="GO:0030313">
    <property type="term" value="C:cell envelope"/>
    <property type="evidence" value="ECO:0007669"/>
    <property type="project" value="UniProtKB-SubCell"/>
</dbReference>
<dbReference type="InterPro" id="IPR036249">
    <property type="entry name" value="Thioredoxin-like_sf"/>
</dbReference>
<keyword evidence="7" id="KW-1185">Reference proteome</keyword>
<evidence type="ECO:0000256" key="2">
    <source>
        <dbReference type="ARBA" id="ARBA00022748"/>
    </source>
</evidence>
<sequence>MQRILYFLCISIILTSCAQNNLDGYLVSGKLDKVKNNELVQIVRSEGRTTVVLDSTRITNSTFEFKGKIDNPDMYFIAIEGIPGGLPFILENEKIDLTIYTDSVYASVIDGGKENKLLSDYQDYAKNLRTKTSKIDEAFRLAYQNQDSVKMASLRTDYENLMKEGLANDIQFVSTNTDAVLSGFILESATMNNKMEFAQIEDLYNSLDDNIKNARTGKAVSKYLNENRNTAIGSIAPNFTAPSPEGEAITLNDIKGKVTIIDFWAAWCGPCRRENPNVVEVYKKYHDKGLEIIGVSLDGTPQQKDAKQAWIDAIEQDNLTWHQVSNLKYFNDPIAREYNINAIPATFIIDEDGKIIAKNLRGPALEQKISELLD</sequence>
<evidence type="ECO:0000256" key="4">
    <source>
        <dbReference type="ARBA" id="ARBA00023284"/>
    </source>
</evidence>
<name>A0A368P6Y8_9FLAO</name>
<dbReference type="GO" id="GO:0016209">
    <property type="term" value="F:antioxidant activity"/>
    <property type="evidence" value="ECO:0007669"/>
    <property type="project" value="InterPro"/>
</dbReference>
<dbReference type="Pfam" id="PF00578">
    <property type="entry name" value="AhpC-TSA"/>
    <property type="match status" value="1"/>
</dbReference>
<dbReference type="InterPro" id="IPR025380">
    <property type="entry name" value="DUF4369"/>
</dbReference>
<dbReference type="RefSeq" id="WP_113966034.1">
    <property type="nucleotide sequence ID" value="NZ_QNRP01000002.1"/>
</dbReference>
<dbReference type="SUPFAM" id="SSF52833">
    <property type="entry name" value="Thioredoxin-like"/>
    <property type="match status" value="1"/>
</dbReference>
<dbReference type="PROSITE" id="PS51257">
    <property type="entry name" value="PROKAR_LIPOPROTEIN"/>
    <property type="match status" value="1"/>
</dbReference>
<dbReference type="PANTHER" id="PTHR42852:SF6">
    <property type="entry name" value="THIOL:DISULFIDE INTERCHANGE PROTEIN DSBE"/>
    <property type="match status" value="1"/>
</dbReference>
<keyword evidence="4" id="KW-0676">Redox-active center</keyword>
<dbReference type="GO" id="GO:0016491">
    <property type="term" value="F:oxidoreductase activity"/>
    <property type="evidence" value="ECO:0007669"/>
    <property type="project" value="InterPro"/>
</dbReference>
<evidence type="ECO:0000313" key="7">
    <source>
        <dbReference type="Proteomes" id="UP000252249"/>
    </source>
</evidence>
<dbReference type="InterPro" id="IPR000866">
    <property type="entry name" value="AhpC/TSA"/>
</dbReference>